<feature type="region of interest" description="Disordered" evidence="8">
    <location>
        <begin position="389"/>
        <end position="427"/>
    </location>
</feature>
<dbReference type="CTD" id="44843"/>
<accession>A0A8R1WJI2</accession>
<dbReference type="PANTHER" id="PTHR22611:SF9">
    <property type="entry name" value="PROTEIN NAKED CUTICLE"/>
    <property type="match status" value="1"/>
</dbReference>
<evidence type="ECO:0000256" key="7">
    <source>
        <dbReference type="RuleBase" id="RU367060"/>
    </source>
</evidence>
<dbReference type="PANTHER" id="PTHR22611">
    <property type="entry name" value="PROTEIN NAKED CUTICLE"/>
    <property type="match status" value="1"/>
</dbReference>
<dbReference type="EnsemblMetazoa" id="XM_004930101.4">
    <property type="protein sequence ID" value="XP_004930158.1"/>
    <property type="gene ID" value="LOC101742309"/>
</dbReference>
<dbReference type="AlphaFoldDB" id="A0A8R1WJI2"/>
<evidence type="ECO:0000256" key="2">
    <source>
        <dbReference type="ARBA" id="ARBA00022475"/>
    </source>
</evidence>
<dbReference type="GO" id="GO:0005737">
    <property type="term" value="C:cytoplasm"/>
    <property type="evidence" value="ECO:0007669"/>
    <property type="project" value="UniProtKB-SubCell"/>
</dbReference>
<dbReference type="GO" id="GO:0005509">
    <property type="term" value="F:calcium ion binding"/>
    <property type="evidence" value="ECO:0007669"/>
    <property type="project" value="InterPro"/>
</dbReference>
<comment type="subcellular location">
    <subcellularLocation>
        <location evidence="7">Cell membrane</location>
    </subcellularLocation>
    <subcellularLocation>
        <location evidence="7">Cytoplasm</location>
    </subcellularLocation>
</comment>
<evidence type="ECO:0000313" key="11">
    <source>
        <dbReference type="Proteomes" id="UP000005204"/>
    </source>
</evidence>
<dbReference type="InterPro" id="IPR011992">
    <property type="entry name" value="EF-hand-dom_pair"/>
</dbReference>
<evidence type="ECO:0000256" key="6">
    <source>
        <dbReference type="ARBA" id="ARBA00023136"/>
    </source>
</evidence>
<evidence type="ECO:0000256" key="3">
    <source>
        <dbReference type="ARBA" id="ARBA00022490"/>
    </source>
</evidence>
<reference evidence="10" key="2">
    <citation type="submission" date="2022-06" db="UniProtKB">
        <authorList>
            <consortium name="EnsemblMetazoa"/>
        </authorList>
    </citation>
    <scope>IDENTIFICATION</scope>
    <source>
        <strain evidence="10">p50T (Dazao)</strain>
    </source>
</reference>
<dbReference type="PROSITE" id="PS50222">
    <property type="entry name" value="EF_HAND_2"/>
    <property type="match status" value="1"/>
</dbReference>
<feature type="compositionally biased region" description="Basic and acidic residues" evidence="8">
    <location>
        <begin position="246"/>
        <end position="257"/>
    </location>
</feature>
<dbReference type="OrthoDB" id="5953812at2759"/>
<dbReference type="RefSeq" id="XP_004930158.1">
    <property type="nucleotide sequence ID" value="XM_004930101.5"/>
</dbReference>
<keyword evidence="2 7" id="KW-1003">Cell membrane</keyword>
<dbReference type="InterPro" id="IPR040140">
    <property type="entry name" value="Nkd-like"/>
</dbReference>
<reference evidence="11" key="1">
    <citation type="journal article" date="2008" name="Insect Biochem. Mol. Biol.">
        <title>The genome of a lepidopteran model insect, the silkworm Bombyx mori.</title>
        <authorList>
            <consortium name="International Silkworm Genome Consortium"/>
        </authorList>
    </citation>
    <scope>NUCLEOTIDE SEQUENCE [LARGE SCALE GENOMIC DNA]</scope>
    <source>
        <strain evidence="11">p50T</strain>
    </source>
</reference>
<keyword evidence="11" id="KW-1185">Reference proteome</keyword>
<evidence type="ECO:0000256" key="4">
    <source>
        <dbReference type="ARBA" id="ARBA00022687"/>
    </source>
</evidence>
<evidence type="ECO:0000256" key="1">
    <source>
        <dbReference type="ARBA" id="ARBA00007081"/>
    </source>
</evidence>
<feature type="compositionally biased region" description="Pro residues" evidence="8">
    <location>
        <begin position="77"/>
        <end position="86"/>
    </location>
</feature>
<name>A0A8R1WJI2_BOMMO</name>
<dbReference type="Proteomes" id="UP000005204">
    <property type="component" value="Unassembled WGS sequence"/>
</dbReference>
<evidence type="ECO:0000256" key="5">
    <source>
        <dbReference type="ARBA" id="ARBA00022723"/>
    </source>
</evidence>
<feature type="region of interest" description="Disordered" evidence="8">
    <location>
        <begin position="40"/>
        <end position="109"/>
    </location>
</feature>
<dbReference type="GO" id="GO:0005886">
    <property type="term" value="C:plasma membrane"/>
    <property type="evidence" value="ECO:0007669"/>
    <property type="project" value="UniProtKB-SubCell"/>
</dbReference>
<dbReference type="GO" id="GO:0090090">
    <property type="term" value="P:negative regulation of canonical Wnt signaling pathway"/>
    <property type="evidence" value="ECO:0007669"/>
    <property type="project" value="UniProtKB-ARBA"/>
</dbReference>
<feature type="compositionally biased region" description="Basic residues" evidence="8">
    <location>
        <begin position="262"/>
        <end position="285"/>
    </location>
</feature>
<keyword evidence="4 7" id="KW-0879">Wnt signaling pathway</keyword>
<evidence type="ECO:0000256" key="8">
    <source>
        <dbReference type="SAM" id="MobiDB-lite"/>
    </source>
</evidence>
<comment type="similarity">
    <text evidence="1 7">Belongs to the NKD family.</text>
</comment>
<dbReference type="GeneID" id="101742309"/>
<evidence type="ECO:0000313" key="10">
    <source>
        <dbReference type="EnsemblMetazoa" id="XP_004930158.1"/>
    </source>
</evidence>
<sequence>MTCYETLRAPAPAADAPMAHHFVKWWRNKFRNGYKKFSLGMEGDRTDTEELVGRATSQSSAPPDLLPSEARALLQPVIPPPPPPRLMRPTNEPSHKPPSYPAPENHEDNPRMRFEELTCDVELQHPEPSKQQPLQFSFTLYDLDGHGRMTKDDIAGIVSTIYESIGKSVTVPHYGSKTIQVRLTVVPENGKSRSQRERREAQRRRRKDVPMSVNVTQPDCAPHSDDDQRDRLSPDDDLSSKSSCSGEHRTTVPDRRPTAVIHPRHHRHPPPRREHRERKHTKKRSGSLQRRELLEIIQANMEKNHLSFQASRKPCESIGNDDDYNKYQKVRKRSYTVSEKPTNAFQKTTTDSNGNGYLDLASGGDSHLCRYDRYLHAVICSSAKHAHTGYHQKQTQATRPARAPHPPRSRSHDLHASTPPHQQHPRVLQIIFL</sequence>
<dbReference type="GO" id="GO:0016055">
    <property type="term" value="P:Wnt signaling pathway"/>
    <property type="evidence" value="ECO:0007669"/>
    <property type="project" value="UniProtKB-UniRule"/>
</dbReference>
<protein>
    <recommendedName>
        <fullName evidence="7">Protein naked cuticle homolog</fullName>
    </recommendedName>
</protein>
<comment type="function">
    <text evidence="7">Cell autonomous antagonist of the canonical Wnt signaling pathway.</text>
</comment>
<keyword evidence="3" id="KW-0963">Cytoplasm</keyword>
<evidence type="ECO:0000259" key="9">
    <source>
        <dbReference type="PROSITE" id="PS50222"/>
    </source>
</evidence>
<keyword evidence="6" id="KW-0472">Membrane</keyword>
<dbReference type="KEGG" id="bmor:101742309"/>
<feature type="compositionally biased region" description="Basic and acidic residues" evidence="8">
    <location>
        <begin position="190"/>
        <end position="200"/>
    </location>
</feature>
<dbReference type="InterPro" id="IPR002048">
    <property type="entry name" value="EF_hand_dom"/>
</dbReference>
<feature type="domain" description="EF-hand" evidence="9">
    <location>
        <begin position="129"/>
        <end position="164"/>
    </location>
</feature>
<keyword evidence="5" id="KW-0479">Metal-binding</keyword>
<organism evidence="10 11">
    <name type="scientific">Bombyx mori</name>
    <name type="common">Silk moth</name>
    <dbReference type="NCBI Taxonomy" id="7091"/>
    <lineage>
        <taxon>Eukaryota</taxon>
        <taxon>Metazoa</taxon>
        <taxon>Ecdysozoa</taxon>
        <taxon>Arthropoda</taxon>
        <taxon>Hexapoda</taxon>
        <taxon>Insecta</taxon>
        <taxon>Pterygota</taxon>
        <taxon>Neoptera</taxon>
        <taxon>Endopterygota</taxon>
        <taxon>Lepidoptera</taxon>
        <taxon>Glossata</taxon>
        <taxon>Ditrysia</taxon>
        <taxon>Bombycoidea</taxon>
        <taxon>Bombycidae</taxon>
        <taxon>Bombycinae</taxon>
        <taxon>Bombyx</taxon>
    </lineage>
</organism>
<dbReference type="SUPFAM" id="SSF47473">
    <property type="entry name" value="EF-hand"/>
    <property type="match status" value="1"/>
</dbReference>
<proteinExistence type="inferred from homology"/>
<feature type="compositionally biased region" description="Basic and acidic residues" evidence="8">
    <location>
        <begin position="222"/>
        <end position="234"/>
    </location>
</feature>
<feature type="compositionally biased region" description="Basic and acidic residues" evidence="8">
    <location>
        <begin position="42"/>
        <end position="52"/>
    </location>
</feature>
<feature type="region of interest" description="Disordered" evidence="8">
    <location>
        <begin position="185"/>
        <end position="288"/>
    </location>
</feature>